<organism evidence="1 2">
    <name type="scientific">Parashewanella curva</name>
    <dbReference type="NCBI Taxonomy" id="2338552"/>
    <lineage>
        <taxon>Bacteria</taxon>
        <taxon>Pseudomonadati</taxon>
        <taxon>Pseudomonadota</taxon>
        <taxon>Gammaproteobacteria</taxon>
        <taxon>Alteromonadales</taxon>
        <taxon>Shewanellaceae</taxon>
        <taxon>Parashewanella</taxon>
    </lineage>
</organism>
<evidence type="ECO:0000313" key="1">
    <source>
        <dbReference type="EMBL" id="RLV60225.1"/>
    </source>
</evidence>
<sequence length="176" mass="19565">MSSALQCVCINPIYTRGNTPDSYNVQDISAEELSGLQSGIKKVMIRLPNTDDRYEEYEVKLSAYRKAFSTDNVNCTFHSSSDSQTTLKGNQTLTEPLLTKISKRANNKINHNARLRAALLKRCTSWKVIAPEEQQRSIPAPINAGGTSIQYLGETTPLLIQTEGYPPNKLKVAFVN</sequence>
<reference evidence="1 2" key="1">
    <citation type="submission" date="2018-09" db="EMBL/GenBank/DDBJ databases">
        <title>Phylogeny of the Shewanellaceae, and recommendation for two new genera, Pseudoshewanella and Parashewanella.</title>
        <authorList>
            <person name="Wang G."/>
        </authorList>
    </citation>
    <scope>NUCLEOTIDE SEQUENCE [LARGE SCALE GENOMIC DNA]</scope>
    <source>
        <strain evidence="1 2">C51</strain>
    </source>
</reference>
<dbReference type="AlphaFoldDB" id="A0A3L8PY89"/>
<evidence type="ECO:0000313" key="2">
    <source>
        <dbReference type="Proteomes" id="UP000281474"/>
    </source>
</evidence>
<dbReference type="RefSeq" id="WP_121838512.1">
    <property type="nucleotide sequence ID" value="NZ_ML014768.1"/>
</dbReference>
<protein>
    <submittedName>
        <fullName evidence="1">Uncharacterized protein</fullName>
    </submittedName>
</protein>
<keyword evidence="2" id="KW-1185">Reference proteome</keyword>
<dbReference type="Proteomes" id="UP000281474">
    <property type="component" value="Unassembled WGS sequence"/>
</dbReference>
<name>A0A3L8PY89_9GAMM</name>
<dbReference type="EMBL" id="QZEI01000019">
    <property type="protein sequence ID" value="RLV60225.1"/>
    <property type="molecule type" value="Genomic_DNA"/>
</dbReference>
<proteinExistence type="predicted"/>
<gene>
    <name evidence="1" type="ORF">D5018_08150</name>
</gene>
<accession>A0A3L8PY89</accession>
<comment type="caution">
    <text evidence="1">The sequence shown here is derived from an EMBL/GenBank/DDBJ whole genome shotgun (WGS) entry which is preliminary data.</text>
</comment>